<dbReference type="Gene3D" id="1.10.418.10">
    <property type="entry name" value="Calponin-like domain"/>
    <property type="match status" value="1"/>
</dbReference>
<dbReference type="PANTHER" id="PTHR22706:SF1">
    <property type="entry name" value="ASSEMBLY FACTOR FOR SPINDLE MICROTUBULES"/>
    <property type="match status" value="1"/>
</dbReference>
<dbReference type="PANTHER" id="PTHR22706">
    <property type="entry name" value="ASSEMBLY FACTOR FOR SPINDLE MICROTUBULES"/>
    <property type="match status" value="1"/>
</dbReference>
<name>A0A5N7DBE8_9EURO</name>
<dbReference type="GO" id="GO:0005737">
    <property type="term" value="C:cytoplasm"/>
    <property type="evidence" value="ECO:0007669"/>
    <property type="project" value="UniProtKB-SubCell"/>
</dbReference>
<keyword evidence="7" id="KW-1185">Reference proteome</keyword>
<accession>A0A5N7DBE8</accession>
<feature type="region of interest" description="Disordered" evidence="4">
    <location>
        <begin position="1"/>
        <end position="28"/>
    </location>
</feature>
<evidence type="ECO:0000256" key="1">
    <source>
        <dbReference type="ARBA" id="ARBA00004496"/>
    </source>
</evidence>
<comment type="subcellular location">
    <subcellularLocation>
        <location evidence="1">Cytoplasm</location>
    </subcellularLocation>
</comment>
<keyword evidence="2" id="KW-0963">Cytoplasm</keyword>
<feature type="region of interest" description="Disordered" evidence="4">
    <location>
        <begin position="990"/>
        <end position="1015"/>
    </location>
</feature>
<feature type="region of interest" description="Disordered" evidence="4">
    <location>
        <begin position="290"/>
        <end position="314"/>
    </location>
</feature>
<dbReference type="InterPro" id="IPR036872">
    <property type="entry name" value="CH_dom_sf"/>
</dbReference>
<feature type="region of interest" description="Disordered" evidence="4">
    <location>
        <begin position="226"/>
        <end position="246"/>
    </location>
</feature>
<organism evidence="6 7">
    <name type="scientific">Aspergillus pseudonomiae</name>
    <dbReference type="NCBI Taxonomy" id="1506151"/>
    <lineage>
        <taxon>Eukaryota</taxon>
        <taxon>Fungi</taxon>
        <taxon>Dikarya</taxon>
        <taxon>Ascomycota</taxon>
        <taxon>Pezizomycotina</taxon>
        <taxon>Eurotiomycetes</taxon>
        <taxon>Eurotiomycetidae</taxon>
        <taxon>Eurotiales</taxon>
        <taxon>Aspergillaceae</taxon>
        <taxon>Aspergillus</taxon>
        <taxon>Aspergillus subgen. Circumdati</taxon>
    </lineage>
</organism>
<dbReference type="SUPFAM" id="SSF47576">
    <property type="entry name" value="Calponin-homology domain, CH-domain"/>
    <property type="match status" value="1"/>
</dbReference>
<evidence type="ECO:0000259" key="5">
    <source>
        <dbReference type="PROSITE" id="PS50021"/>
    </source>
</evidence>
<dbReference type="AlphaFoldDB" id="A0A5N7DBE8"/>
<proteinExistence type="predicted"/>
<gene>
    <name evidence="6" type="ORF">BDV37DRAFT_283472</name>
</gene>
<dbReference type="InterPro" id="IPR001715">
    <property type="entry name" value="CH_dom"/>
</dbReference>
<feature type="region of interest" description="Disordered" evidence="4">
    <location>
        <begin position="118"/>
        <end position="138"/>
    </location>
</feature>
<dbReference type="GO" id="GO:0005516">
    <property type="term" value="F:calmodulin binding"/>
    <property type="evidence" value="ECO:0007669"/>
    <property type="project" value="UniProtKB-KW"/>
</dbReference>
<feature type="domain" description="Calponin-homology (CH)" evidence="5">
    <location>
        <begin position="644"/>
        <end position="765"/>
    </location>
</feature>
<feature type="compositionally biased region" description="Polar residues" evidence="4">
    <location>
        <begin position="228"/>
        <end position="242"/>
    </location>
</feature>
<evidence type="ECO:0000256" key="4">
    <source>
        <dbReference type="SAM" id="MobiDB-lite"/>
    </source>
</evidence>
<dbReference type="OrthoDB" id="76388at2759"/>
<dbReference type="GO" id="GO:0000278">
    <property type="term" value="P:mitotic cell cycle"/>
    <property type="evidence" value="ECO:0007669"/>
    <property type="project" value="TreeGrafter"/>
</dbReference>
<evidence type="ECO:0000313" key="7">
    <source>
        <dbReference type="Proteomes" id="UP000325579"/>
    </source>
</evidence>
<feature type="compositionally biased region" description="Polar residues" evidence="4">
    <location>
        <begin position="291"/>
        <end position="310"/>
    </location>
</feature>
<evidence type="ECO:0000256" key="3">
    <source>
        <dbReference type="ARBA" id="ARBA00022860"/>
    </source>
</evidence>
<dbReference type="InterPro" id="IPR051185">
    <property type="entry name" value="ASPM"/>
</dbReference>
<reference evidence="6 7" key="1">
    <citation type="submission" date="2019-04" db="EMBL/GenBank/DDBJ databases">
        <authorList>
            <consortium name="DOE Joint Genome Institute"/>
            <person name="Mondo S."/>
            <person name="Kjaerbolling I."/>
            <person name="Vesth T."/>
            <person name="Frisvad J.C."/>
            <person name="Nybo J.L."/>
            <person name="Theobald S."/>
            <person name="Kildgaard S."/>
            <person name="Isbrandt T."/>
            <person name="Kuo A."/>
            <person name="Sato A."/>
            <person name="Lyhne E.K."/>
            <person name="Kogle M.E."/>
            <person name="Wiebenga A."/>
            <person name="Kun R.S."/>
            <person name="Lubbers R.J."/>
            <person name="Makela M.R."/>
            <person name="Barry K."/>
            <person name="Chovatia M."/>
            <person name="Clum A."/>
            <person name="Daum C."/>
            <person name="Haridas S."/>
            <person name="He G."/>
            <person name="LaButti K."/>
            <person name="Lipzen A."/>
            <person name="Riley R."/>
            <person name="Salamov A."/>
            <person name="Simmons B.A."/>
            <person name="Magnuson J.K."/>
            <person name="Henrissat B."/>
            <person name="Mortensen U.H."/>
            <person name="Larsen T.O."/>
            <person name="Devries R.P."/>
            <person name="Grigoriev I.V."/>
            <person name="Machida M."/>
            <person name="Baker S.E."/>
            <person name="Andersen M.R."/>
            <person name="Cantor M.N."/>
            <person name="Hua S.X."/>
        </authorList>
    </citation>
    <scope>NUCLEOTIDE SEQUENCE [LARGE SCALE GENOMIC DNA]</scope>
    <source>
        <strain evidence="6 7">CBS 119388</strain>
    </source>
</reference>
<dbReference type="GO" id="GO:0000922">
    <property type="term" value="C:spindle pole"/>
    <property type="evidence" value="ECO:0007669"/>
    <property type="project" value="TreeGrafter"/>
</dbReference>
<feature type="compositionally biased region" description="Polar residues" evidence="4">
    <location>
        <begin position="990"/>
        <end position="1002"/>
    </location>
</feature>
<protein>
    <recommendedName>
        <fullName evidence="5">Calponin-homology (CH) domain-containing protein</fullName>
    </recommendedName>
</protein>
<sequence length="1015" mass="114022">MSGLLGEVGTPCPSRSSRFDRSSGDSSFSKLWEDSLENCDETANIEFTTEIKAPLLTAVKPRRRTKTGSSFAIHDEGEQNFIQTANPKRRETRPPIAPSGRKMSLLAQPAQRFRPKVSFTASPPRNLKPLGEPEKKLRSTKLDTQKNRELLMQINGNGRQTPSKSALKTDVRRNTVYIPQDDTTVASMFMGILSPSKSTNVQDCVSEDTHVNTLESQIARKRQAKRSLASSAQRVPLQPSTKVKQESRIHVDIAGKNGGKENVPPGTVFLGKGKGKVSQPVKINNELENPRQASKPAQTQLCGYSSTKPTSPLAARSVNGTVKRTVMRESRNNVKAPSAQVAGESNKVEMRRATVNRTPSVSRNSTFPNTLRNSEMRVNHSKTSVVRPKPKHIDDEYPLVKEDIINPAMYEDDWLSHQEIMITQLANRLFDQTNERSSFKDPTVLRHALLQLYQNTPFAHLYKRVQASLLYGAMSIPKDVLVRNDRLQQDVGMKRKFLDFWMQTYDPRALRAAVETITGRRMTDSKLAQESSHSHLEMDSGNEKALKRGLENFLNTFLLQNQDMERHARVFGGGDSDEVGTAYHRTALRSIMIIILLDKGMASSGTALPPCLFLRSSQFKSSAAVLQALARFLLPSSGDIIKTLGHLDCQLVYEQNALQEYDYQISNLAVDMRDGVRLTRIVELLLYPTNVCLANGERLGPLSHGLKLPCLSRTVKLFNVRIALDALAGSKSSHKLVRRIRAEDIVDGHREKTIALLWGLVSQWSLTGLVDWDDLSKEIDRLKQKAISQYGHESVKDEGWFKRDYDGPYEQSNDATLLLRQWASILGYLKGLHLENFSTSFADGKIYESIVDEYESYILKGDQPSATELKGPLSSLQSRLRALGCSAQLAYLISPGSSRSHILDSDFTLGALTFLCSRFLSATKRARAATVLQKRWRRVLAHRDLQRRTVARDVARQCAAVVQTRDRILWAKEIIIQWWRMVKAQQQRHNGTDSQYEKQISMSKGVPLRGQQSPY</sequence>
<dbReference type="PROSITE" id="PS50021">
    <property type="entry name" value="CH"/>
    <property type="match status" value="1"/>
</dbReference>
<dbReference type="GO" id="GO:0007051">
    <property type="term" value="P:spindle organization"/>
    <property type="evidence" value="ECO:0007669"/>
    <property type="project" value="TreeGrafter"/>
</dbReference>
<evidence type="ECO:0000313" key="6">
    <source>
        <dbReference type="EMBL" id="KAE8403796.1"/>
    </source>
</evidence>
<evidence type="ECO:0000256" key="2">
    <source>
        <dbReference type="ARBA" id="ARBA00022490"/>
    </source>
</evidence>
<dbReference type="CDD" id="cd21223">
    <property type="entry name" value="CH_ASPM_rpt1"/>
    <property type="match status" value="1"/>
</dbReference>
<keyword evidence="3" id="KW-0112">Calmodulin-binding</keyword>
<dbReference type="EMBL" id="ML736773">
    <property type="protein sequence ID" value="KAE8403796.1"/>
    <property type="molecule type" value="Genomic_DNA"/>
</dbReference>
<dbReference type="GeneID" id="43671989"/>
<dbReference type="Proteomes" id="UP000325579">
    <property type="component" value="Unassembled WGS sequence"/>
</dbReference>
<dbReference type="RefSeq" id="XP_031941115.1">
    <property type="nucleotide sequence ID" value="XM_032087298.1"/>
</dbReference>
<dbReference type="GO" id="GO:0051295">
    <property type="term" value="P:establishment of meiotic spindle localization"/>
    <property type="evidence" value="ECO:0007669"/>
    <property type="project" value="TreeGrafter"/>
</dbReference>